<dbReference type="InterPro" id="IPR000182">
    <property type="entry name" value="GNAT_dom"/>
</dbReference>
<sequence length="605" mass="67941">MAAYKEVYFKVNPPQEDFEQCVQLVYELDWKQANGDYQVFLQAFPGRFSLIVAKDKKTDAVVGCILASTMPMLDGKDDITTVSGFYVRPEYRNLGVGGKLFKMAVGEKLDLHKNVNLNAVMTMSKWYESRYGFKVYASAPNTTFQIPIENISAEMCVSLYKERLKVLDAEGLRIVDVEEVADEALIDYDRTVITVDRSVYLPVWLRRKDAFTKVCVDSGGTVRGFACLRVVSGKRLLYSPIFASNKICAEALSLATIKAVPNLQDFTKVIYGSNGENLAIDDVIFLMDSIVFETNPSQEDFEQCVQMAYDLQRWAIAEGDYEALKEGFRGNFIMHVARDKESKKVVGFVLVGTQFTFDAEEISTGCCFLVRAEYRKQKIGAKLYQLATEEKLRAGKNMSLMADLSMMETYASRGFKVSSPKPYHSFKLYTRDISNLNALCEGAIQHLLSERVEIVDVESVLDEALSAFDRTVVEVDRSAFTPVWLRRPDVFSKICVDADGKVLGYACLRQVAGRRLLYSPIFAKDKEVARALVLATLMSVPSLDTFSEVFACCTAENTSIREIISSVTDGRFQEAVGIQKMFSIRQIEWDSSQVFALTSFGCVCL</sequence>
<dbReference type="CDD" id="cd04301">
    <property type="entry name" value="NAT_SF"/>
    <property type="match status" value="1"/>
</dbReference>
<feature type="domain" description="N-acetyltransferase" evidence="1">
    <location>
        <begin position="290"/>
        <end position="434"/>
    </location>
</feature>
<keyword evidence="3" id="KW-1185">Reference proteome</keyword>
<evidence type="ECO:0000313" key="2">
    <source>
        <dbReference type="EMBL" id="KAK0411909.1"/>
    </source>
</evidence>
<reference evidence="2" key="1">
    <citation type="submission" date="2023-06" db="EMBL/GenBank/DDBJ databases">
        <title>Genomic analysis of the entomopathogenic nematode Steinernema hermaphroditum.</title>
        <authorList>
            <person name="Schwarz E.M."/>
            <person name="Heppert J.K."/>
            <person name="Baniya A."/>
            <person name="Schwartz H.T."/>
            <person name="Tan C.-H."/>
            <person name="Antoshechkin I."/>
            <person name="Sternberg P.W."/>
            <person name="Goodrich-Blair H."/>
            <person name="Dillman A.R."/>
        </authorList>
    </citation>
    <scope>NUCLEOTIDE SEQUENCE</scope>
    <source>
        <strain evidence="2">PS9179</strain>
        <tissue evidence="2">Whole animal</tissue>
    </source>
</reference>
<dbReference type="Pfam" id="PF00583">
    <property type="entry name" value="Acetyltransf_1"/>
    <property type="match status" value="2"/>
</dbReference>
<name>A0AA39HW41_9BILA</name>
<dbReference type="InterPro" id="IPR016181">
    <property type="entry name" value="Acyl_CoA_acyltransferase"/>
</dbReference>
<dbReference type="Pfam" id="PF18014">
    <property type="entry name" value="Acetyltransf_18"/>
    <property type="match status" value="2"/>
</dbReference>
<dbReference type="Gene3D" id="3.40.630.30">
    <property type="match status" value="2"/>
</dbReference>
<dbReference type="Proteomes" id="UP001175271">
    <property type="component" value="Unassembled WGS sequence"/>
</dbReference>
<gene>
    <name evidence="2" type="ORF">QR680_005912</name>
</gene>
<dbReference type="SUPFAM" id="SSF55729">
    <property type="entry name" value="Acyl-CoA N-acyltransferases (Nat)"/>
    <property type="match status" value="2"/>
</dbReference>
<dbReference type="EMBL" id="JAUCMV010000003">
    <property type="protein sequence ID" value="KAK0411909.1"/>
    <property type="molecule type" value="Genomic_DNA"/>
</dbReference>
<dbReference type="AlphaFoldDB" id="A0AA39HW41"/>
<dbReference type="GO" id="GO:0016747">
    <property type="term" value="F:acyltransferase activity, transferring groups other than amino-acyl groups"/>
    <property type="evidence" value="ECO:0007669"/>
    <property type="project" value="InterPro"/>
</dbReference>
<evidence type="ECO:0000313" key="3">
    <source>
        <dbReference type="Proteomes" id="UP001175271"/>
    </source>
</evidence>
<dbReference type="PROSITE" id="PS51186">
    <property type="entry name" value="GNAT"/>
    <property type="match status" value="2"/>
</dbReference>
<proteinExistence type="predicted"/>
<accession>A0AA39HW41</accession>
<protein>
    <recommendedName>
        <fullName evidence="1">N-acetyltransferase domain-containing protein</fullName>
    </recommendedName>
</protein>
<evidence type="ECO:0000259" key="1">
    <source>
        <dbReference type="PROSITE" id="PS51186"/>
    </source>
</evidence>
<comment type="caution">
    <text evidence="2">The sequence shown here is derived from an EMBL/GenBank/DDBJ whole genome shotgun (WGS) entry which is preliminary data.</text>
</comment>
<dbReference type="PANTHER" id="PTHR47408">
    <property type="entry name" value="PROTEIN CBG01304-RELATED"/>
    <property type="match status" value="1"/>
</dbReference>
<dbReference type="Gene3D" id="3.40.630.90">
    <property type="match status" value="2"/>
</dbReference>
<feature type="domain" description="N-acetyltransferase" evidence="1">
    <location>
        <begin position="6"/>
        <end position="160"/>
    </location>
</feature>
<organism evidence="2 3">
    <name type="scientific">Steinernema hermaphroditum</name>
    <dbReference type="NCBI Taxonomy" id="289476"/>
    <lineage>
        <taxon>Eukaryota</taxon>
        <taxon>Metazoa</taxon>
        <taxon>Ecdysozoa</taxon>
        <taxon>Nematoda</taxon>
        <taxon>Chromadorea</taxon>
        <taxon>Rhabditida</taxon>
        <taxon>Tylenchina</taxon>
        <taxon>Panagrolaimomorpha</taxon>
        <taxon>Strongyloidoidea</taxon>
        <taxon>Steinernematidae</taxon>
        <taxon>Steinernema</taxon>
    </lineage>
</organism>
<dbReference type="InterPro" id="IPR041496">
    <property type="entry name" value="YitH/HolE_GNAT"/>
</dbReference>
<dbReference type="PANTHER" id="PTHR47408:SF1">
    <property type="entry name" value="N-ACETYLTRANSFERASE DOMAIN-CONTAINING PROTEIN"/>
    <property type="match status" value="1"/>
</dbReference>